<comment type="caution">
    <text evidence="7">The sequence shown here is derived from an EMBL/GenBank/DDBJ whole genome shotgun (WGS) entry which is preliminary data.</text>
</comment>
<feature type="signal peptide" evidence="5">
    <location>
        <begin position="1"/>
        <end position="20"/>
    </location>
</feature>
<dbReference type="Gene3D" id="3.40.630.10">
    <property type="entry name" value="Zn peptidases"/>
    <property type="match status" value="1"/>
</dbReference>
<comment type="cofactor">
    <cofactor evidence="1">
        <name>Zn(2+)</name>
        <dbReference type="ChEBI" id="CHEBI:29105"/>
    </cofactor>
</comment>
<comment type="similarity">
    <text evidence="2 3">Belongs to the peptidase M14 family.</text>
</comment>
<reference evidence="8" key="1">
    <citation type="journal article" date="2019" name="Int. J. Syst. Evol. Microbiol.">
        <title>The Global Catalogue of Microorganisms (GCM) 10K type strain sequencing project: providing services to taxonomists for standard genome sequencing and annotation.</title>
        <authorList>
            <consortium name="The Broad Institute Genomics Platform"/>
            <consortium name="The Broad Institute Genome Sequencing Center for Infectious Disease"/>
            <person name="Wu L."/>
            <person name="Ma J."/>
        </authorList>
    </citation>
    <scope>NUCLEOTIDE SEQUENCE [LARGE SCALE GENOMIC DNA]</scope>
    <source>
        <strain evidence="8">KACC 12602</strain>
    </source>
</reference>
<keyword evidence="7" id="KW-0645">Protease</keyword>
<accession>A0ABW0E5Y7</accession>
<dbReference type="PROSITE" id="PS52035">
    <property type="entry name" value="PEPTIDASE_M14"/>
    <property type="match status" value="1"/>
</dbReference>
<gene>
    <name evidence="7" type="ORF">ACFPIB_03515</name>
</gene>
<dbReference type="SUPFAM" id="SSF53187">
    <property type="entry name" value="Zn-dependent exopeptidases"/>
    <property type="match status" value="1"/>
</dbReference>
<dbReference type="RefSeq" id="WP_378016045.1">
    <property type="nucleotide sequence ID" value="NZ_JBHSKT010000002.1"/>
</dbReference>
<dbReference type="GO" id="GO:0004180">
    <property type="term" value="F:carboxypeptidase activity"/>
    <property type="evidence" value="ECO:0007669"/>
    <property type="project" value="UniProtKB-KW"/>
</dbReference>
<comment type="caution">
    <text evidence="3">Lacks conserved residue(s) required for the propagation of feature annotation.</text>
</comment>
<feature type="coiled-coil region" evidence="4">
    <location>
        <begin position="526"/>
        <end position="553"/>
    </location>
</feature>
<evidence type="ECO:0000256" key="4">
    <source>
        <dbReference type="SAM" id="Coils"/>
    </source>
</evidence>
<feature type="domain" description="Peptidase M14" evidence="6">
    <location>
        <begin position="37"/>
        <end position="318"/>
    </location>
</feature>
<keyword evidence="4" id="KW-0175">Coiled coil</keyword>
<evidence type="ECO:0000256" key="5">
    <source>
        <dbReference type="SAM" id="SignalP"/>
    </source>
</evidence>
<protein>
    <submittedName>
        <fullName evidence="7">M14 family metallopeptidase</fullName>
        <ecNumber evidence="7">3.4.17.-</ecNumber>
    </submittedName>
</protein>
<keyword evidence="8" id="KW-1185">Reference proteome</keyword>
<name>A0ABW0E5Y7_9BACT</name>
<dbReference type="EMBL" id="JBHSKT010000002">
    <property type="protein sequence ID" value="MFC5269664.1"/>
    <property type="molecule type" value="Genomic_DNA"/>
</dbReference>
<evidence type="ECO:0000259" key="6">
    <source>
        <dbReference type="PROSITE" id="PS52035"/>
    </source>
</evidence>
<dbReference type="PANTHER" id="PTHR11705">
    <property type="entry name" value="PROTEASE FAMILY M14 CARBOXYPEPTIDASE A,B"/>
    <property type="match status" value="1"/>
</dbReference>
<proteinExistence type="inferred from homology"/>
<evidence type="ECO:0000256" key="1">
    <source>
        <dbReference type="ARBA" id="ARBA00001947"/>
    </source>
</evidence>
<feature type="chain" id="PRO_5045496185" evidence="5">
    <location>
        <begin position="21"/>
        <end position="594"/>
    </location>
</feature>
<organism evidence="7 8">
    <name type="scientific">Adhaeribacter terreus</name>
    <dbReference type="NCBI Taxonomy" id="529703"/>
    <lineage>
        <taxon>Bacteria</taxon>
        <taxon>Pseudomonadati</taxon>
        <taxon>Bacteroidota</taxon>
        <taxon>Cytophagia</taxon>
        <taxon>Cytophagales</taxon>
        <taxon>Hymenobacteraceae</taxon>
        <taxon>Adhaeribacter</taxon>
    </lineage>
</organism>
<evidence type="ECO:0000313" key="8">
    <source>
        <dbReference type="Proteomes" id="UP001596161"/>
    </source>
</evidence>
<evidence type="ECO:0000313" key="7">
    <source>
        <dbReference type="EMBL" id="MFC5269664.1"/>
    </source>
</evidence>
<evidence type="ECO:0000256" key="3">
    <source>
        <dbReference type="PROSITE-ProRule" id="PRU01379"/>
    </source>
</evidence>
<keyword evidence="7" id="KW-0378">Hydrolase</keyword>
<keyword evidence="7" id="KW-0121">Carboxypeptidase</keyword>
<sequence>MKWQLLLLFTCISLPFMADATKKPDLKTPYEKGNGNQTATYAECIDYYKKLDQAFPEIKLREYGKTDVGKPLHLVILSTEKVFEPEKIRKQNKRILFIQNGIHPGEPEGIDASMMLLRDLLQKPEWKQHLQNLVIIVTPVYNIDGMLNRNSGTRANQLGPESYGFRGNARNLDLNRDYIKTESGNAKAFQEIFQEWQPDIFVETHTSNGADYQYVMTLIATQKDKLQPVLGNYMHNEMLPELYAEMQKAGFPMIPYVNSKAETPESGIVDFLESPRYSTGYAALFNTIGFMPETHMLKPFKQRVESTYKLLEIYIKMVNRDAEKIGKLRAQAWAETLKQTQFPLNWKLNEQKSEQIPFQGFEAGHKKSDVSGQNRLYYDRNQPFERKISYFNTYEPNVTVSKPEAYIIPQAWPEVIDRLKRNGIKMQQLKNDRFLAVKTYYITGYENLKRPFEGHYLNYNVQVRTTDQNWQFYEGDYVVFTDQQNVRYLLETLEPQASDSFFAWNFFDSILGRKEYFSPYIFEDTAAELLQKNSQLKAELEKAIAEKPELKTDAYAQLDFIYQRSEHYENTHLRYPVVRVEEASELRQVLGGKR</sequence>
<dbReference type="Pfam" id="PF00246">
    <property type="entry name" value="Peptidase_M14"/>
    <property type="match status" value="1"/>
</dbReference>
<dbReference type="EC" id="3.4.17.-" evidence="7"/>
<dbReference type="CDD" id="cd06241">
    <property type="entry name" value="M14-like"/>
    <property type="match status" value="1"/>
</dbReference>
<dbReference type="InterPro" id="IPR000834">
    <property type="entry name" value="Peptidase_M14"/>
</dbReference>
<dbReference type="Proteomes" id="UP001596161">
    <property type="component" value="Unassembled WGS sequence"/>
</dbReference>
<keyword evidence="5" id="KW-0732">Signal</keyword>
<dbReference type="PANTHER" id="PTHR11705:SF145">
    <property type="entry name" value="PEPTIDASE M14 CARBOXYPEPTIDASE A DOMAIN-CONTAINING PROTEIN"/>
    <property type="match status" value="1"/>
</dbReference>
<evidence type="ECO:0000256" key="2">
    <source>
        <dbReference type="ARBA" id="ARBA00005988"/>
    </source>
</evidence>